<dbReference type="AlphaFoldDB" id="E2CV61"/>
<dbReference type="InterPro" id="IPR001304">
    <property type="entry name" value="C-type_lectin-like"/>
</dbReference>
<reference evidence="3" key="1">
    <citation type="submission" date="2009-07" db="EMBL/GenBank/DDBJ databases">
        <title>Characterization of four novel C-type lectins from the shrimp Marsupenaeus japonicus.</title>
        <authorList>
            <person name="Song K."/>
            <person name="Li D."/>
            <person name="Zhang M."/>
            <person name="Yang H."/>
            <person name="Xu X."/>
        </authorList>
    </citation>
    <scope>NUCLEOTIDE SEQUENCE</scope>
</reference>
<feature type="domain" description="C-type lectin" evidence="2">
    <location>
        <begin position="34"/>
        <end position="156"/>
    </location>
</feature>
<dbReference type="InterPro" id="IPR016186">
    <property type="entry name" value="C-type_lectin-like/link_sf"/>
</dbReference>
<organism evidence="3">
    <name type="scientific">Penaeus japonicus</name>
    <name type="common">Kuruma prawn</name>
    <name type="synonym">Marsupenaeus japonicus</name>
    <dbReference type="NCBI Taxonomy" id="27405"/>
    <lineage>
        <taxon>Eukaryota</taxon>
        <taxon>Metazoa</taxon>
        <taxon>Ecdysozoa</taxon>
        <taxon>Arthropoda</taxon>
        <taxon>Crustacea</taxon>
        <taxon>Multicrustacea</taxon>
        <taxon>Malacostraca</taxon>
        <taxon>Eumalacostraca</taxon>
        <taxon>Eucarida</taxon>
        <taxon>Decapoda</taxon>
        <taxon>Dendrobranchiata</taxon>
        <taxon>Penaeoidea</taxon>
        <taxon>Penaeidae</taxon>
        <taxon>Penaeus</taxon>
    </lineage>
</organism>
<proteinExistence type="evidence at transcript level"/>
<feature type="chain" id="PRO_5003158300" evidence="1">
    <location>
        <begin position="24"/>
        <end position="159"/>
    </location>
</feature>
<dbReference type="InterPro" id="IPR016187">
    <property type="entry name" value="CTDL_fold"/>
</dbReference>
<sequence length="159" mass="17947">MKVLAPIIFTALVSLSTAASVRSNECPYPYKTLDDSRCIFLDAYVTYTWQDAVDLCKSHGGQLLVIEDCETFALVYDFIRSQEVTKAKHYWLGATDEVNEGTWKFVNNRAVPMGVPFWGAKEPNSGTSANCAILHGSNNHYWYDIPCTNKYNPICLKNY</sequence>
<protein>
    <submittedName>
        <fullName evidence="3">Lectin E</fullName>
    </submittedName>
</protein>
<dbReference type="Pfam" id="PF00059">
    <property type="entry name" value="Lectin_C"/>
    <property type="match status" value="1"/>
</dbReference>
<dbReference type="EMBL" id="GQ354209">
    <property type="protein sequence ID" value="ADG85658.1"/>
    <property type="molecule type" value="mRNA"/>
</dbReference>
<feature type="signal peptide" evidence="1">
    <location>
        <begin position="1"/>
        <end position="23"/>
    </location>
</feature>
<dbReference type="InterPro" id="IPR050111">
    <property type="entry name" value="C-type_lectin/snaclec_domain"/>
</dbReference>
<dbReference type="SMART" id="SM00034">
    <property type="entry name" value="CLECT"/>
    <property type="match status" value="1"/>
</dbReference>
<keyword evidence="1" id="KW-0732">Signal</keyword>
<evidence type="ECO:0000256" key="1">
    <source>
        <dbReference type="SAM" id="SignalP"/>
    </source>
</evidence>
<dbReference type="PANTHER" id="PTHR22803">
    <property type="entry name" value="MANNOSE, PHOSPHOLIPASE, LECTIN RECEPTOR RELATED"/>
    <property type="match status" value="1"/>
</dbReference>
<accession>E2CV61</accession>
<evidence type="ECO:0000313" key="3">
    <source>
        <dbReference type="EMBL" id="ADG85658.1"/>
    </source>
</evidence>
<name>E2CV61_PENJP</name>
<dbReference type="OrthoDB" id="2142683at2759"/>
<dbReference type="SUPFAM" id="SSF56436">
    <property type="entry name" value="C-type lectin-like"/>
    <property type="match status" value="1"/>
</dbReference>
<dbReference type="PROSITE" id="PS50041">
    <property type="entry name" value="C_TYPE_LECTIN_2"/>
    <property type="match status" value="1"/>
</dbReference>
<evidence type="ECO:0000259" key="2">
    <source>
        <dbReference type="PROSITE" id="PS50041"/>
    </source>
</evidence>
<gene>
    <name evidence="3" type="primary">LecE</name>
</gene>
<dbReference type="Gene3D" id="3.10.100.10">
    <property type="entry name" value="Mannose-Binding Protein A, subunit A"/>
    <property type="match status" value="1"/>
</dbReference>